<accession>A0A974SPW7</accession>
<protein>
    <submittedName>
        <fullName evidence="2">YdgA family protein</fullName>
    </submittedName>
</protein>
<reference evidence="2" key="1">
    <citation type="submission" date="2020-11" db="EMBL/GenBank/DDBJ databases">
        <title>Azospira restricta DSM 18626 genome sequence.</title>
        <authorList>
            <person name="Moe W.M."/>
        </authorList>
    </citation>
    <scope>NUCLEOTIDE SEQUENCE</scope>
    <source>
        <strain evidence="2">DSM 18626</strain>
    </source>
</reference>
<proteinExistence type="predicted"/>
<dbReference type="KEGG" id="ares:IWH25_02635"/>
<dbReference type="RefSeq" id="WP_203387812.1">
    <property type="nucleotide sequence ID" value="NZ_CP064781.1"/>
</dbReference>
<evidence type="ECO:0000313" key="2">
    <source>
        <dbReference type="EMBL" id="QRJ64271.1"/>
    </source>
</evidence>
<feature type="chain" id="PRO_5037077054" evidence="1">
    <location>
        <begin position="25"/>
        <end position="503"/>
    </location>
</feature>
<dbReference type="Proteomes" id="UP000663444">
    <property type="component" value="Chromosome"/>
</dbReference>
<dbReference type="EMBL" id="CP064781">
    <property type="protein sequence ID" value="QRJ64271.1"/>
    <property type="molecule type" value="Genomic_DNA"/>
</dbReference>
<dbReference type="InterPro" id="IPR010352">
    <property type="entry name" value="DUF945"/>
</dbReference>
<keyword evidence="3" id="KW-1185">Reference proteome</keyword>
<keyword evidence="1" id="KW-0732">Signal</keyword>
<feature type="signal peptide" evidence="1">
    <location>
        <begin position="1"/>
        <end position="24"/>
    </location>
</feature>
<dbReference type="AlphaFoldDB" id="A0A974SPW7"/>
<gene>
    <name evidence="2" type="ORF">IWH25_02635</name>
</gene>
<organism evidence="2 3">
    <name type="scientific">Azospira restricta</name>
    <dbReference type="NCBI Taxonomy" id="404405"/>
    <lineage>
        <taxon>Bacteria</taxon>
        <taxon>Pseudomonadati</taxon>
        <taxon>Pseudomonadota</taxon>
        <taxon>Betaproteobacteria</taxon>
        <taxon>Rhodocyclales</taxon>
        <taxon>Rhodocyclaceae</taxon>
        <taxon>Azospira</taxon>
    </lineage>
</organism>
<name>A0A974SPW7_9RHOO</name>
<evidence type="ECO:0000313" key="3">
    <source>
        <dbReference type="Proteomes" id="UP000663444"/>
    </source>
</evidence>
<sequence length="503" mass="53505">MNKNTAVALAAVPLTLALAYPATAWIVGQQVETAIAQNYRLLDDNPSVKIVSRDYQRGLFSATETLTVELLGNVTQAIARQRQEAIAANPGVQLPPVRPILLTVRSRIKHGPFPGLRSFAAASVDSELVLAGELQKQVEGVLGDQKPLQVRSEYRFDGSGTSTLASPAFSTHWQASEGAGHNTLAWGGLSMHVDFAPGMRRYSIRAEAPKLELKGSRGGQLTLAEMRLEGSQQRVFDDDPLLYSGAQRLTVARLAVAAGESGGEPVEARRVSYEAEIPVNGEFIDLIGRLGSESLRIDGKDYGPAHYDFSLRHLHARTAAALYRELLRLSSDAELQLAAQAEPARLFAPLAKPALELLKHGPELSVDRISFRSPHGDAALAARVRLKDLQAQDVSNPLLLLAKLDASADIALPEGLLGEVAGPAAAPEGEAATGVLVDPAAQRGALLRQRVAELMAQGFVVREGSLLRSTLAFSNGRLTVNGQTLDPLAIGAPGAAQPAPSTK</sequence>
<dbReference type="Pfam" id="PF06097">
    <property type="entry name" value="DUF945"/>
    <property type="match status" value="1"/>
</dbReference>
<evidence type="ECO:0000256" key="1">
    <source>
        <dbReference type="SAM" id="SignalP"/>
    </source>
</evidence>